<accession>A0A225VK06</accession>
<sequence length="207" mass="24652">VARIIDRRLTSRGYEYRVLWLHKRRRSRRYYQRTWEPKHLLLDDNFGPEVDLVDRWLALCLFNAFQKAAELADRPDIVTEDDINSFVDFELQHYNLDLTRGTSWKVFCVFLRGLRDDGRHFVYKDLVCDNFAPAGRRGERVLSEVQLLNGLYIVAAYNHQFVGHAFVLLVRDKHRRVFDGPKEKAVTAMTWINFVAFIRPFIVFERE</sequence>
<dbReference type="Proteomes" id="UP000198211">
    <property type="component" value="Unassembled WGS sequence"/>
</dbReference>
<dbReference type="AlphaFoldDB" id="A0A225VK06"/>
<proteinExistence type="predicted"/>
<feature type="non-terminal residue" evidence="1">
    <location>
        <position position="1"/>
    </location>
</feature>
<dbReference type="SUPFAM" id="SSF54160">
    <property type="entry name" value="Chromo domain-like"/>
    <property type="match status" value="1"/>
</dbReference>
<dbReference type="EMBL" id="NBNE01004200">
    <property type="protein sequence ID" value="OWZ05911.1"/>
    <property type="molecule type" value="Genomic_DNA"/>
</dbReference>
<comment type="caution">
    <text evidence="1">The sequence shown here is derived from an EMBL/GenBank/DDBJ whole genome shotgun (WGS) entry which is preliminary data.</text>
</comment>
<dbReference type="CDD" id="cd00024">
    <property type="entry name" value="CD_CSD"/>
    <property type="match status" value="1"/>
</dbReference>
<protein>
    <recommendedName>
        <fullName evidence="3">Chromo domain-containing protein</fullName>
    </recommendedName>
</protein>
<evidence type="ECO:0008006" key="3">
    <source>
        <dbReference type="Google" id="ProtNLM"/>
    </source>
</evidence>
<dbReference type="InterPro" id="IPR016197">
    <property type="entry name" value="Chromo-like_dom_sf"/>
</dbReference>
<evidence type="ECO:0000313" key="1">
    <source>
        <dbReference type="EMBL" id="OWZ05911.1"/>
    </source>
</evidence>
<organism evidence="1 2">
    <name type="scientific">Phytophthora megakarya</name>
    <dbReference type="NCBI Taxonomy" id="4795"/>
    <lineage>
        <taxon>Eukaryota</taxon>
        <taxon>Sar</taxon>
        <taxon>Stramenopiles</taxon>
        <taxon>Oomycota</taxon>
        <taxon>Peronosporomycetes</taxon>
        <taxon>Peronosporales</taxon>
        <taxon>Peronosporaceae</taxon>
        <taxon>Phytophthora</taxon>
    </lineage>
</organism>
<dbReference type="OrthoDB" id="115201at2759"/>
<keyword evidence="2" id="KW-1185">Reference proteome</keyword>
<name>A0A225VK06_9STRA</name>
<evidence type="ECO:0000313" key="2">
    <source>
        <dbReference type="Proteomes" id="UP000198211"/>
    </source>
</evidence>
<gene>
    <name evidence="1" type="ORF">PHMEG_00021913</name>
</gene>
<reference evidence="2" key="1">
    <citation type="submission" date="2017-03" db="EMBL/GenBank/DDBJ databases">
        <title>Phytopthora megakarya and P. palmivora, two closely related causual agents of cacao black pod achieved similar genome size and gene model numbers by different mechanisms.</title>
        <authorList>
            <person name="Ali S."/>
            <person name="Shao J."/>
            <person name="Larry D.J."/>
            <person name="Kronmiller B."/>
            <person name="Shen D."/>
            <person name="Strem M.D."/>
            <person name="Melnick R.L."/>
            <person name="Guiltinan M.J."/>
            <person name="Tyler B.M."/>
            <person name="Meinhardt L.W."/>
            <person name="Bailey B.A."/>
        </authorList>
    </citation>
    <scope>NUCLEOTIDE SEQUENCE [LARGE SCALE GENOMIC DNA]</scope>
    <source>
        <strain evidence="2">zdho120</strain>
    </source>
</reference>